<dbReference type="KEGG" id="psn:Pedsa_1920"/>
<accession>F0S9C3</accession>
<evidence type="ECO:0000313" key="3">
    <source>
        <dbReference type="EMBL" id="ADY52473.1"/>
    </source>
</evidence>
<dbReference type="AlphaFoldDB" id="F0S9C3"/>
<keyword evidence="1" id="KW-0472">Membrane</keyword>
<name>F0S9C3_PSESL</name>
<dbReference type="HOGENOM" id="CLU_780553_0_0_10"/>
<dbReference type="InterPro" id="IPR040495">
    <property type="entry name" value="HU-CCDC81_bac_1"/>
</dbReference>
<reference evidence="3 4" key="1">
    <citation type="journal article" date="2011" name="Stand. Genomic Sci.">
        <title>Complete genome sequence of the gliding, heparinolytic Pedobacter saltans type strain (113).</title>
        <authorList>
            <person name="Liolios K."/>
            <person name="Sikorski J."/>
            <person name="Lu M."/>
            <person name="Nolan M."/>
            <person name="Lapidus A."/>
            <person name="Lucas S."/>
            <person name="Hammon N."/>
            <person name="Deshpande S."/>
            <person name="Cheng J.F."/>
            <person name="Tapia R."/>
            <person name="Han C."/>
            <person name="Goodwin L."/>
            <person name="Pitluck S."/>
            <person name="Huntemann M."/>
            <person name="Ivanova N."/>
            <person name="Pagani I."/>
            <person name="Mavromatis K."/>
            <person name="Ovchinikova G."/>
            <person name="Pati A."/>
            <person name="Chen A."/>
            <person name="Palaniappan K."/>
            <person name="Land M."/>
            <person name="Hauser L."/>
            <person name="Brambilla E.M."/>
            <person name="Kotsyurbenko O."/>
            <person name="Rohde M."/>
            <person name="Tindall B.J."/>
            <person name="Abt B."/>
            <person name="Goker M."/>
            <person name="Detter J.C."/>
            <person name="Woyke T."/>
            <person name="Bristow J."/>
            <person name="Eisen J.A."/>
            <person name="Markowitz V."/>
            <person name="Hugenholtz P."/>
            <person name="Klenk H.P."/>
            <person name="Kyrpides N.C."/>
        </authorList>
    </citation>
    <scope>NUCLEOTIDE SEQUENCE [LARGE SCALE GENOMIC DNA]</scope>
    <source>
        <strain evidence="4">ATCC 51119 / DSM 12145 / JCM 21818 / LMG 10337 / NBRC 100064 / NCIMB 13643</strain>
    </source>
</reference>
<dbReference type="STRING" id="762903.Pedsa_1920"/>
<dbReference type="InterPro" id="IPR007730">
    <property type="entry name" value="SPOR-like_dom"/>
</dbReference>
<evidence type="ECO:0000259" key="2">
    <source>
        <dbReference type="PROSITE" id="PS51724"/>
    </source>
</evidence>
<organism evidence="3 4">
    <name type="scientific">Pseudopedobacter saltans (strain ATCC 51119 / DSM 12145 / JCM 21818 / CCUG 39354 / LMG 10337 / NBRC 100064 / NCIMB 13643)</name>
    <name type="common">Pedobacter saltans</name>
    <dbReference type="NCBI Taxonomy" id="762903"/>
    <lineage>
        <taxon>Bacteria</taxon>
        <taxon>Pseudomonadati</taxon>
        <taxon>Bacteroidota</taxon>
        <taxon>Sphingobacteriia</taxon>
        <taxon>Sphingobacteriales</taxon>
        <taxon>Sphingobacteriaceae</taxon>
        <taxon>Pseudopedobacter</taxon>
    </lineage>
</organism>
<keyword evidence="1" id="KW-0812">Transmembrane</keyword>
<gene>
    <name evidence="3" type="ordered locus">Pedsa_1920</name>
</gene>
<dbReference type="RefSeq" id="WP_013632960.1">
    <property type="nucleotide sequence ID" value="NC_015177.1"/>
</dbReference>
<dbReference type="Pfam" id="PF05036">
    <property type="entry name" value="SPOR"/>
    <property type="match status" value="1"/>
</dbReference>
<reference evidence="4" key="2">
    <citation type="submission" date="2011-02" db="EMBL/GenBank/DDBJ databases">
        <title>The complete genome of Pedobacter saltans DSM 12145.</title>
        <authorList>
            <consortium name="US DOE Joint Genome Institute (JGI-PGF)"/>
            <person name="Lucas S."/>
            <person name="Copeland A."/>
            <person name="Lapidus A."/>
            <person name="Bruce D."/>
            <person name="Goodwin L."/>
            <person name="Pitluck S."/>
            <person name="Kyrpides N."/>
            <person name="Mavromatis K."/>
            <person name="Pagani I."/>
            <person name="Ivanova N."/>
            <person name="Ovchinnikova G."/>
            <person name="Lu M."/>
            <person name="Detter J.C."/>
            <person name="Han C."/>
            <person name="Land M."/>
            <person name="Hauser L."/>
            <person name="Markowitz V."/>
            <person name="Cheng J.-F."/>
            <person name="Hugenholtz P."/>
            <person name="Woyke T."/>
            <person name="Wu D."/>
            <person name="Tindall B."/>
            <person name="Pomrenke H.G."/>
            <person name="Brambilla E."/>
            <person name="Klenk H.-P."/>
            <person name="Eisen J.A."/>
        </authorList>
    </citation>
    <scope>NUCLEOTIDE SEQUENCE [LARGE SCALE GENOMIC DNA]</scope>
    <source>
        <strain evidence="4">ATCC 51119 / DSM 12145 / JCM 21818 / LMG 10337 / NBRC 100064 / NCIMB 13643</strain>
    </source>
</reference>
<dbReference type="GO" id="GO:0042834">
    <property type="term" value="F:peptidoglycan binding"/>
    <property type="evidence" value="ECO:0007669"/>
    <property type="project" value="InterPro"/>
</dbReference>
<dbReference type="Proteomes" id="UP000000310">
    <property type="component" value="Chromosome"/>
</dbReference>
<dbReference type="InterPro" id="IPR036680">
    <property type="entry name" value="SPOR-like_sf"/>
</dbReference>
<keyword evidence="1" id="KW-1133">Transmembrane helix</keyword>
<sequence>MEIPLNLRALIEKNNRVILPGIGAFYKKRTEGFFDENRNSFYPPKEDISFSYNLIERADQSSYSEAEVNFITSLTDKAKESISKSGEFYLKDLGNLKRKGDVIVFEKTLDQHNFNSSFFGLPVLDLPKEEPKPVLIPESVSVIATTPYVNTNQGFSLAEQALSVSMESESEPVVSESKSKIWLFSFLILIILGLGGFAFYQFNPQIVDNVWKQLNPDQKINTAPPTVVKIDSDSLDKQIADSIYNQNIETELANQGFEAEKLKDSADISIQKRTVPNPNGIRYEIIISAWRTEAKALSELKKLRANGIDAHIVDDAGGLMIKISAATLYSKEDAEKELRRIREELNPEAFIKPFKSLN</sequence>
<dbReference type="PROSITE" id="PS51724">
    <property type="entry name" value="SPOR"/>
    <property type="match status" value="1"/>
</dbReference>
<dbReference type="SUPFAM" id="SSF110997">
    <property type="entry name" value="Sporulation related repeat"/>
    <property type="match status" value="1"/>
</dbReference>
<proteinExistence type="predicted"/>
<feature type="domain" description="SPOR" evidence="2">
    <location>
        <begin position="277"/>
        <end position="354"/>
    </location>
</feature>
<protein>
    <submittedName>
        <fullName evidence="3">Sporulation domain-containing protein</fullName>
    </submittedName>
</protein>
<feature type="transmembrane region" description="Helical" evidence="1">
    <location>
        <begin position="181"/>
        <end position="200"/>
    </location>
</feature>
<dbReference type="Pfam" id="PF18174">
    <property type="entry name" value="HU-CCDC81_bac_1"/>
    <property type="match status" value="1"/>
</dbReference>
<dbReference type="OrthoDB" id="653949at2"/>
<evidence type="ECO:0000313" key="4">
    <source>
        <dbReference type="Proteomes" id="UP000000310"/>
    </source>
</evidence>
<keyword evidence="4" id="KW-1185">Reference proteome</keyword>
<evidence type="ECO:0000256" key="1">
    <source>
        <dbReference type="SAM" id="Phobius"/>
    </source>
</evidence>
<dbReference type="EMBL" id="CP002545">
    <property type="protein sequence ID" value="ADY52473.1"/>
    <property type="molecule type" value="Genomic_DNA"/>
</dbReference>
<dbReference type="eggNOG" id="COG3087">
    <property type="taxonomic scope" value="Bacteria"/>
</dbReference>